<gene>
    <name evidence="1" type="ORF">EJB05_22786</name>
</gene>
<protein>
    <submittedName>
        <fullName evidence="1">Uncharacterized protein</fullName>
    </submittedName>
</protein>
<dbReference type="AlphaFoldDB" id="A0A5J9V5A9"/>
<evidence type="ECO:0000313" key="2">
    <source>
        <dbReference type="Proteomes" id="UP000324897"/>
    </source>
</evidence>
<dbReference type="EMBL" id="RWGY01000011">
    <property type="protein sequence ID" value="TVU31115.1"/>
    <property type="molecule type" value="Genomic_DNA"/>
</dbReference>
<keyword evidence="2" id="KW-1185">Reference proteome</keyword>
<evidence type="ECO:0000313" key="1">
    <source>
        <dbReference type="EMBL" id="TVU31115.1"/>
    </source>
</evidence>
<accession>A0A5J9V5A9</accession>
<proteinExistence type="predicted"/>
<organism evidence="1 2">
    <name type="scientific">Eragrostis curvula</name>
    <name type="common">weeping love grass</name>
    <dbReference type="NCBI Taxonomy" id="38414"/>
    <lineage>
        <taxon>Eukaryota</taxon>
        <taxon>Viridiplantae</taxon>
        <taxon>Streptophyta</taxon>
        <taxon>Embryophyta</taxon>
        <taxon>Tracheophyta</taxon>
        <taxon>Spermatophyta</taxon>
        <taxon>Magnoliopsida</taxon>
        <taxon>Liliopsida</taxon>
        <taxon>Poales</taxon>
        <taxon>Poaceae</taxon>
        <taxon>PACMAD clade</taxon>
        <taxon>Chloridoideae</taxon>
        <taxon>Eragrostideae</taxon>
        <taxon>Eragrostidinae</taxon>
        <taxon>Eragrostis</taxon>
    </lineage>
</organism>
<reference evidence="1 2" key="1">
    <citation type="journal article" date="2019" name="Sci. Rep.">
        <title>A high-quality genome of Eragrostis curvula grass provides insights into Poaceae evolution and supports new strategies to enhance forage quality.</title>
        <authorList>
            <person name="Carballo J."/>
            <person name="Santos B.A.C.M."/>
            <person name="Zappacosta D."/>
            <person name="Garbus I."/>
            <person name="Selva J.P."/>
            <person name="Gallo C.A."/>
            <person name="Diaz A."/>
            <person name="Albertini E."/>
            <person name="Caccamo M."/>
            <person name="Echenique V."/>
        </authorList>
    </citation>
    <scope>NUCLEOTIDE SEQUENCE [LARGE SCALE GENOMIC DNA]</scope>
    <source>
        <strain evidence="2">cv. Victoria</strain>
        <tissue evidence="1">Leaf</tissue>
    </source>
</reference>
<name>A0A5J9V5A9_9POAL</name>
<comment type="caution">
    <text evidence="1">The sequence shown here is derived from an EMBL/GenBank/DDBJ whole genome shotgun (WGS) entry which is preliminary data.</text>
</comment>
<dbReference type="Gramene" id="TVU31115">
    <property type="protein sequence ID" value="TVU31115"/>
    <property type="gene ID" value="EJB05_22786"/>
</dbReference>
<sequence length="83" mass="9374">MGQRSREDSLAPTIPLADRDLRRIDGKAVTPLQSAAAAIQGRRREGAALLLHRHCIARPYYSASMIYIDTHGFLLFQRWLQLA</sequence>
<dbReference type="Proteomes" id="UP000324897">
    <property type="component" value="Chromosome 1"/>
</dbReference>